<keyword evidence="2" id="KW-1185">Reference proteome</keyword>
<dbReference type="RefSeq" id="WP_092067933.1">
    <property type="nucleotide sequence ID" value="NZ_FNHB01000001.1"/>
</dbReference>
<evidence type="ECO:0000313" key="2">
    <source>
        <dbReference type="Proteomes" id="UP000214880"/>
    </source>
</evidence>
<dbReference type="EMBL" id="FNHB01000001">
    <property type="protein sequence ID" value="SDL66510.1"/>
    <property type="molecule type" value="Genomic_DNA"/>
</dbReference>
<evidence type="ECO:0000313" key="1">
    <source>
        <dbReference type="EMBL" id="SDL66510.1"/>
    </source>
</evidence>
<sequence length="73" mass="8822">MEIQTVARNGYLFKMKTYKDEILRSFQLWMIESQLEQAVGRSRLLRHDCIVNLFSNYPLRQAKIMDNFNYDDD</sequence>
<dbReference type="Proteomes" id="UP000214880">
    <property type="component" value="Unassembled WGS sequence"/>
</dbReference>
<accession>A0A1G9LWU3</accession>
<gene>
    <name evidence="1" type="ORF">SAMN04488502_101496</name>
</gene>
<dbReference type="AlphaFoldDB" id="A0A1G9LWU3"/>
<name>A0A1G9LWU3_9FIRM</name>
<proteinExistence type="predicted"/>
<dbReference type="STRING" id="146817.SAMN04488502_101496"/>
<dbReference type="OrthoDB" id="581132at2"/>
<organism evidence="1 2">
    <name type="scientific">Dendrosporobacter quercicolus</name>
    <dbReference type="NCBI Taxonomy" id="146817"/>
    <lineage>
        <taxon>Bacteria</taxon>
        <taxon>Bacillati</taxon>
        <taxon>Bacillota</taxon>
        <taxon>Negativicutes</taxon>
        <taxon>Selenomonadales</taxon>
        <taxon>Sporomusaceae</taxon>
        <taxon>Dendrosporobacter</taxon>
    </lineage>
</organism>
<protein>
    <submittedName>
        <fullName evidence="1">Uncharacterized protein</fullName>
    </submittedName>
</protein>
<reference evidence="1 2" key="1">
    <citation type="submission" date="2016-10" db="EMBL/GenBank/DDBJ databases">
        <authorList>
            <person name="de Groot N.N."/>
        </authorList>
    </citation>
    <scope>NUCLEOTIDE SEQUENCE [LARGE SCALE GENOMIC DNA]</scope>
    <source>
        <strain evidence="1 2">DSM 1736</strain>
    </source>
</reference>